<keyword evidence="3" id="KW-0731">Sigma factor</keyword>
<dbReference type="InterPro" id="IPR013325">
    <property type="entry name" value="RNA_pol_sigma_r2"/>
</dbReference>
<dbReference type="InterPro" id="IPR036388">
    <property type="entry name" value="WH-like_DNA-bd_sf"/>
</dbReference>
<comment type="caution">
    <text evidence="8">The sequence shown here is derived from an EMBL/GenBank/DDBJ whole genome shotgun (WGS) entry which is preliminary data.</text>
</comment>
<keyword evidence="2" id="KW-0805">Transcription regulation</keyword>
<protein>
    <submittedName>
        <fullName evidence="8">Sigma-70 family RNA polymerase sigma factor</fullName>
    </submittedName>
</protein>
<dbReference type="GO" id="GO:0016987">
    <property type="term" value="F:sigma factor activity"/>
    <property type="evidence" value="ECO:0007669"/>
    <property type="project" value="UniProtKB-KW"/>
</dbReference>
<evidence type="ECO:0000256" key="3">
    <source>
        <dbReference type="ARBA" id="ARBA00023082"/>
    </source>
</evidence>
<dbReference type="PANTHER" id="PTHR43133:SF66">
    <property type="entry name" value="ECF RNA POLYMERASE SIGMA FACTOR SIGK"/>
    <property type="match status" value="1"/>
</dbReference>
<feature type="domain" description="RNA polymerase sigma-70 region 2" evidence="6">
    <location>
        <begin position="57"/>
        <end position="125"/>
    </location>
</feature>
<accession>A0A495A6M7</accession>
<dbReference type="Pfam" id="PF08281">
    <property type="entry name" value="Sigma70_r4_2"/>
    <property type="match status" value="1"/>
</dbReference>
<dbReference type="InterPro" id="IPR013324">
    <property type="entry name" value="RNA_pol_sigma_r3/r4-like"/>
</dbReference>
<evidence type="ECO:0000313" key="8">
    <source>
        <dbReference type="EMBL" id="RKQ35205.1"/>
    </source>
</evidence>
<dbReference type="SUPFAM" id="SSF88946">
    <property type="entry name" value="Sigma2 domain of RNA polymerase sigma factors"/>
    <property type="match status" value="1"/>
</dbReference>
<feature type="region of interest" description="Disordered" evidence="5">
    <location>
        <begin position="1"/>
        <end position="35"/>
    </location>
</feature>
<dbReference type="NCBIfam" id="NF007228">
    <property type="entry name" value="PRK09646.1"/>
    <property type="match status" value="1"/>
</dbReference>
<dbReference type="PANTHER" id="PTHR43133">
    <property type="entry name" value="RNA POLYMERASE ECF-TYPE SIGMA FACTO"/>
    <property type="match status" value="1"/>
</dbReference>
<dbReference type="GO" id="GO:0006352">
    <property type="term" value="P:DNA-templated transcription initiation"/>
    <property type="evidence" value="ECO:0007669"/>
    <property type="project" value="InterPro"/>
</dbReference>
<evidence type="ECO:0000256" key="1">
    <source>
        <dbReference type="ARBA" id="ARBA00010641"/>
    </source>
</evidence>
<dbReference type="NCBIfam" id="TIGR02937">
    <property type="entry name" value="sigma70-ECF"/>
    <property type="match status" value="1"/>
</dbReference>
<evidence type="ECO:0000256" key="2">
    <source>
        <dbReference type="ARBA" id="ARBA00023015"/>
    </source>
</evidence>
<dbReference type="CDD" id="cd06171">
    <property type="entry name" value="Sigma70_r4"/>
    <property type="match status" value="1"/>
</dbReference>
<dbReference type="InterPro" id="IPR039425">
    <property type="entry name" value="RNA_pol_sigma-70-like"/>
</dbReference>
<comment type="similarity">
    <text evidence="1">Belongs to the sigma-70 factor family. ECF subfamily.</text>
</comment>
<keyword evidence="9" id="KW-1185">Reference proteome</keyword>
<feature type="domain" description="RNA polymerase sigma factor 70 region 4 type 2" evidence="7">
    <location>
        <begin position="157"/>
        <end position="208"/>
    </location>
</feature>
<evidence type="ECO:0000259" key="7">
    <source>
        <dbReference type="Pfam" id="PF08281"/>
    </source>
</evidence>
<evidence type="ECO:0000259" key="6">
    <source>
        <dbReference type="Pfam" id="PF04542"/>
    </source>
</evidence>
<reference evidence="8 9" key="1">
    <citation type="submission" date="2018-10" db="EMBL/GenBank/DDBJ databases">
        <title>Kocuria tytouropygialis sp. nov., isolated from the uropygial gland of an American barn owl (Tyto furcata).</title>
        <authorList>
            <person name="Braun M.S."/>
            <person name="Wang E."/>
            <person name="Zimmermann S."/>
            <person name="Wagner H."/>
            <person name="Wink M."/>
        </authorList>
    </citation>
    <scope>NUCLEOTIDE SEQUENCE [LARGE SCALE GENOMIC DNA]</scope>
    <source>
        <strain evidence="8 9">442</strain>
    </source>
</reference>
<name>A0A495A6M7_9MICC</name>
<sequence>MRNFDSDGGDAGTSRSPRHRSHDGAAPRADPTAQQEDHLTALMARSAAGDETAFADLYDATAATVYGLVRRVVRSPELAAEVAQEVYLMAWQQAPHFDPSRGSVPGWLCTLAHRRAVDRVRQVTRERNREDAYENRRTSSAVDETWHEVERGLDEGAVRQGLGALSSLQREAVVLAYYGGYTYQDVARRLNVPLGTAKARIRDGLKKLGSALGVRA</sequence>
<dbReference type="Pfam" id="PF04542">
    <property type="entry name" value="Sigma70_r2"/>
    <property type="match status" value="1"/>
</dbReference>
<dbReference type="SUPFAM" id="SSF88659">
    <property type="entry name" value="Sigma3 and sigma4 domains of RNA polymerase sigma factors"/>
    <property type="match status" value="1"/>
</dbReference>
<dbReference type="InterPro" id="IPR014284">
    <property type="entry name" value="RNA_pol_sigma-70_dom"/>
</dbReference>
<dbReference type="Gene3D" id="1.10.1740.10">
    <property type="match status" value="1"/>
</dbReference>
<dbReference type="RefSeq" id="WP_110919217.1">
    <property type="nucleotide sequence ID" value="NZ_PNJG02000002.1"/>
</dbReference>
<dbReference type="InterPro" id="IPR007627">
    <property type="entry name" value="RNA_pol_sigma70_r2"/>
</dbReference>
<evidence type="ECO:0000256" key="4">
    <source>
        <dbReference type="ARBA" id="ARBA00023163"/>
    </source>
</evidence>
<evidence type="ECO:0000313" key="9">
    <source>
        <dbReference type="Proteomes" id="UP000249516"/>
    </source>
</evidence>
<dbReference type="Proteomes" id="UP000249516">
    <property type="component" value="Unassembled WGS sequence"/>
</dbReference>
<dbReference type="InterPro" id="IPR013249">
    <property type="entry name" value="RNA_pol_sigma70_r4_t2"/>
</dbReference>
<organism evidence="8 9">
    <name type="scientific">Kocuria tytonis</name>
    <dbReference type="NCBI Taxonomy" id="2054280"/>
    <lineage>
        <taxon>Bacteria</taxon>
        <taxon>Bacillati</taxon>
        <taxon>Actinomycetota</taxon>
        <taxon>Actinomycetes</taxon>
        <taxon>Micrococcales</taxon>
        <taxon>Micrococcaceae</taxon>
        <taxon>Kocuria</taxon>
    </lineage>
</organism>
<dbReference type="EMBL" id="PNJG02000002">
    <property type="protein sequence ID" value="RKQ35205.1"/>
    <property type="molecule type" value="Genomic_DNA"/>
</dbReference>
<dbReference type="Gene3D" id="1.10.10.10">
    <property type="entry name" value="Winged helix-like DNA-binding domain superfamily/Winged helix DNA-binding domain"/>
    <property type="match status" value="1"/>
</dbReference>
<evidence type="ECO:0000256" key="5">
    <source>
        <dbReference type="SAM" id="MobiDB-lite"/>
    </source>
</evidence>
<gene>
    <name evidence="8" type="ORF">C1C97_008145</name>
</gene>
<dbReference type="AlphaFoldDB" id="A0A495A6M7"/>
<dbReference type="GO" id="GO:0003677">
    <property type="term" value="F:DNA binding"/>
    <property type="evidence" value="ECO:0007669"/>
    <property type="project" value="InterPro"/>
</dbReference>
<dbReference type="OrthoDB" id="9784272at2"/>
<proteinExistence type="inferred from homology"/>
<keyword evidence="4" id="KW-0804">Transcription</keyword>